<dbReference type="InterPro" id="IPR010683">
    <property type="entry name" value="DUF1262"/>
</dbReference>
<organism evidence="1 2">
    <name type="scientific">Gossypium arboreum</name>
    <name type="common">Tree cotton</name>
    <name type="synonym">Gossypium nanking</name>
    <dbReference type="NCBI Taxonomy" id="29729"/>
    <lineage>
        <taxon>Eukaryota</taxon>
        <taxon>Viridiplantae</taxon>
        <taxon>Streptophyta</taxon>
        <taxon>Embryophyta</taxon>
        <taxon>Tracheophyta</taxon>
        <taxon>Spermatophyta</taxon>
        <taxon>Magnoliopsida</taxon>
        <taxon>eudicotyledons</taxon>
        <taxon>Gunneridae</taxon>
        <taxon>Pentapetalae</taxon>
        <taxon>rosids</taxon>
        <taxon>malvids</taxon>
        <taxon>Malvales</taxon>
        <taxon>Malvaceae</taxon>
        <taxon>Malvoideae</taxon>
        <taxon>Gossypium</taxon>
    </lineage>
</organism>
<dbReference type="EMBL" id="JARKNE010000011">
    <property type="protein sequence ID" value="KAK5786977.1"/>
    <property type="molecule type" value="Genomic_DNA"/>
</dbReference>
<sequence length="478" mass="54100">MLAPLNHHFILTNDEWRSDGSPFASLFRFQRHGLPISASKSSQTSMPTKTIDSGGSYTKVSLLLDVIILENHMQGTEHALAYVQELCWRTEAQMRNAVELSAAAPPHLGIMVLRGREGADADEGRGLFQNGYAKGLLKKLPLPSNAMLINTDSDFGEYFYFIPVLHQPLSSNRYHVIHADGKYKGLAVKCSTEDDMSYCCSRRIIQDIEPKPFDHRDQYQQFRICKGTSLARNARGLDDSIRSRLPELNSRTNMITGKWYTPFVFVKESSMMRVQMEKSLFYIVTLEKLWEKICSWENDGSSKGDVMTLNVEIKREIDFLFGVEVLGGSEMDNEGFVWFRYGDEKLGLSLAVLEGMRWLEEVVGWVDGVERVERVVEIGGGWRRIDCYVLVERFALRRMDGTLVIYNIIFLIIWLSSEYMYQNLAGSGPVAVVSSAVGRFWSSAVHGGQKLPVFVAWIRSVGRSRGGGGWDRGKWLNG</sequence>
<reference evidence="1 2" key="1">
    <citation type="submission" date="2023-03" db="EMBL/GenBank/DDBJ databases">
        <title>WGS of Gossypium arboreum.</title>
        <authorList>
            <person name="Yu D."/>
        </authorList>
    </citation>
    <scope>NUCLEOTIDE SEQUENCE [LARGE SCALE GENOMIC DNA]</scope>
    <source>
        <tissue evidence="1">Leaf</tissue>
    </source>
</reference>
<dbReference type="Pfam" id="PF06880">
    <property type="entry name" value="DUF1262"/>
    <property type="match status" value="1"/>
</dbReference>
<dbReference type="Proteomes" id="UP001358586">
    <property type="component" value="Chromosome 11"/>
</dbReference>
<keyword evidence="2" id="KW-1185">Reference proteome</keyword>
<accession>A0ABR0N9M4</accession>
<proteinExistence type="predicted"/>
<name>A0ABR0N9M4_GOSAR</name>
<comment type="caution">
    <text evidence="1">The sequence shown here is derived from an EMBL/GenBank/DDBJ whole genome shotgun (WGS) entry which is preliminary data.</text>
</comment>
<evidence type="ECO:0000313" key="1">
    <source>
        <dbReference type="EMBL" id="KAK5786977.1"/>
    </source>
</evidence>
<evidence type="ECO:0000313" key="2">
    <source>
        <dbReference type="Proteomes" id="UP001358586"/>
    </source>
</evidence>
<dbReference type="PANTHER" id="PTHR31050">
    <property type="entry name" value="OS08G0413200 PROTEIN"/>
    <property type="match status" value="1"/>
</dbReference>
<dbReference type="PANTHER" id="PTHR31050:SF9">
    <property type="match status" value="1"/>
</dbReference>
<protein>
    <submittedName>
        <fullName evidence="1">Uncharacterized protein</fullName>
    </submittedName>
</protein>
<gene>
    <name evidence="1" type="ORF">PVK06_041627</name>
</gene>